<feature type="transmembrane region" description="Helical" evidence="1">
    <location>
        <begin position="6"/>
        <end position="23"/>
    </location>
</feature>
<evidence type="ECO:0000313" key="3">
    <source>
        <dbReference type="Proteomes" id="UP001449225"/>
    </source>
</evidence>
<keyword evidence="1" id="KW-1133">Transmembrane helix</keyword>
<accession>A0ABU9TN83</accession>
<proteinExistence type="predicted"/>
<evidence type="ECO:0000313" key="2">
    <source>
        <dbReference type="EMBL" id="MEM5535179.1"/>
    </source>
</evidence>
<dbReference type="EMBL" id="JBBMRA010000001">
    <property type="protein sequence ID" value="MEM5535179.1"/>
    <property type="molecule type" value="Genomic_DNA"/>
</dbReference>
<evidence type="ECO:0008006" key="4">
    <source>
        <dbReference type="Google" id="ProtNLM"/>
    </source>
</evidence>
<keyword evidence="1" id="KW-0812">Transmembrane</keyword>
<dbReference type="Proteomes" id="UP001449225">
    <property type="component" value="Unassembled WGS sequence"/>
</dbReference>
<sequence>MIEAGIFSALLFVMISANLYHRSKLAKRRAIKRQRGISQLSLILELIQKMQRHRGLCANLTQNQTEQRRLSMDIDYLWSSLISEDYAGNLIRVKRQQINWQAISAAPENSFMPHCQLIEKLLHELTVIADTCSLTAQERNHDNQNLWHNVLKRPQFAESLGRLRALGNKAASLGHCPADIRVQLLYQLQNIEKHQIEGGNTRQIITLINNEILTPEQISIEPRVYFNQLTQAIDEQLSITRDHLSQLS</sequence>
<evidence type="ECO:0000256" key="1">
    <source>
        <dbReference type="SAM" id="Phobius"/>
    </source>
</evidence>
<organism evidence="2 3">
    <name type="scientific">Neptuniibacter pectenicola</name>
    <dbReference type="NCBI Taxonomy" id="1806669"/>
    <lineage>
        <taxon>Bacteria</taxon>
        <taxon>Pseudomonadati</taxon>
        <taxon>Pseudomonadota</taxon>
        <taxon>Gammaproteobacteria</taxon>
        <taxon>Oceanospirillales</taxon>
        <taxon>Oceanospirillaceae</taxon>
        <taxon>Neptuniibacter</taxon>
    </lineage>
</organism>
<reference evidence="2 3" key="1">
    <citation type="submission" date="2024-03" db="EMBL/GenBank/DDBJ databases">
        <title>Community enrichment and isolation of bacterial strains for fucoidan degradation.</title>
        <authorList>
            <person name="Sichert A."/>
        </authorList>
    </citation>
    <scope>NUCLEOTIDE SEQUENCE [LARGE SCALE GENOMIC DNA]</scope>
    <source>
        <strain evidence="2 3">AS76</strain>
    </source>
</reference>
<name>A0ABU9TN83_9GAMM</name>
<dbReference type="RefSeq" id="WP_067983232.1">
    <property type="nucleotide sequence ID" value="NZ_CAXBCE010000006.1"/>
</dbReference>
<keyword evidence="3" id="KW-1185">Reference proteome</keyword>
<gene>
    <name evidence="2" type="ORF">WNY58_02125</name>
</gene>
<comment type="caution">
    <text evidence="2">The sequence shown here is derived from an EMBL/GenBank/DDBJ whole genome shotgun (WGS) entry which is preliminary data.</text>
</comment>
<protein>
    <recommendedName>
        <fullName evidence="4">Nitrate and nitrite sensing</fullName>
    </recommendedName>
</protein>
<keyword evidence="1" id="KW-0472">Membrane</keyword>